<evidence type="ECO:0000313" key="1">
    <source>
        <dbReference type="EMBL" id="RDB27455.1"/>
    </source>
</evidence>
<dbReference type="Gene3D" id="1.20.1280.50">
    <property type="match status" value="1"/>
</dbReference>
<dbReference type="InParanoid" id="A0A369K481"/>
<reference evidence="1" key="1">
    <citation type="submission" date="2018-04" db="EMBL/GenBank/DDBJ databases">
        <title>Whole genome sequencing of Hypsizygus marmoreus.</title>
        <authorList>
            <person name="Choi I.-G."/>
            <person name="Min B."/>
            <person name="Kim J.-G."/>
            <person name="Kim S."/>
            <person name="Oh Y.-L."/>
            <person name="Kong W.-S."/>
            <person name="Park H."/>
            <person name="Jeong J."/>
            <person name="Song E.-S."/>
        </authorList>
    </citation>
    <scope>NUCLEOTIDE SEQUENCE [LARGE SCALE GENOMIC DNA]</scope>
    <source>
        <strain evidence="1">51987-8</strain>
    </source>
</reference>
<accession>A0A369K481</accession>
<dbReference type="OrthoDB" id="3365698at2759"/>
<proteinExistence type="predicted"/>
<protein>
    <submittedName>
        <fullName evidence="1">Uncharacterized protein</fullName>
    </submittedName>
</protein>
<comment type="caution">
    <text evidence="1">The sequence shown here is derived from an EMBL/GenBank/DDBJ whole genome shotgun (WGS) entry which is preliminary data.</text>
</comment>
<organism evidence="1 2">
    <name type="scientific">Hypsizygus marmoreus</name>
    <name type="common">White beech mushroom</name>
    <name type="synonym">Agaricus marmoreus</name>
    <dbReference type="NCBI Taxonomy" id="39966"/>
    <lineage>
        <taxon>Eukaryota</taxon>
        <taxon>Fungi</taxon>
        <taxon>Dikarya</taxon>
        <taxon>Basidiomycota</taxon>
        <taxon>Agaricomycotina</taxon>
        <taxon>Agaricomycetes</taxon>
        <taxon>Agaricomycetidae</taxon>
        <taxon>Agaricales</taxon>
        <taxon>Tricholomatineae</taxon>
        <taxon>Lyophyllaceae</taxon>
        <taxon>Hypsizygus</taxon>
    </lineage>
</organism>
<gene>
    <name evidence="1" type="ORF">Hypma_004106</name>
</gene>
<evidence type="ECO:0000313" key="2">
    <source>
        <dbReference type="Proteomes" id="UP000076154"/>
    </source>
</evidence>
<dbReference type="SUPFAM" id="SSF52058">
    <property type="entry name" value="L domain-like"/>
    <property type="match status" value="1"/>
</dbReference>
<sequence length="506" mass="57155">MMGLDSSRFRYLLATNDEPLDVEAAEVRKIVALRQANLAQLEGRITEVTSMLNSLTEYRNREASILSRIRAIVSPIRRLPPEILIKIFMLLRKRRNETNRLYDFWSVPGGPLPGPLPLSITHVCSEWRRVSLATPSLWTALRSRLRDYDPSIPNNDPDHDECLQTLLARTGAYHPLDITLSGPPVRKCAQNGPLSFIHPYMHRIAALDLGGRLCALPIGSFNILARLSMTDDNLHHDVNIHQTTFPSLRRVLLEYSDVLNLPSFIPWRQLTHLSLYTDSVDLSALRVVLSQSTALIKLHVSFTSLSLGNSAADLLDAHREPVVIPQLETLIIDGDVKTLLPCLTLPGLTTVDIMYGPWLTSIYGSFESRSSFSLQWLTLRAPKTIETADIIKLIRTQRSLIEINSDLALDVTPAMEELMFHDLAPNLEYLRMRLRRGNKYDDNAVLNMLSSRDPSQNSAFVSDSPPNGRIFKSHVFKRLCEAQPPDPDDDIEVDGEEESEIIHIYF</sequence>
<dbReference type="Proteomes" id="UP000076154">
    <property type="component" value="Unassembled WGS sequence"/>
</dbReference>
<dbReference type="AlphaFoldDB" id="A0A369K481"/>
<name>A0A369K481_HYPMA</name>
<keyword evidence="2" id="KW-1185">Reference proteome</keyword>
<dbReference type="EMBL" id="LUEZ02000016">
    <property type="protein sequence ID" value="RDB27455.1"/>
    <property type="molecule type" value="Genomic_DNA"/>
</dbReference>